<keyword evidence="5" id="KW-1185">Reference proteome</keyword>
<dbReference type="Gene3D" id="3.90.1150.10">
    <property type="entry name" value="Aspartate Aminotransferase, domain 1"/>
    <property type="match status" value="1"/>
</dbReference>
<dbReference type="InterPro" id="IPR015424">
    <property type="entry name" value="PyrdxlP-dep_Trfase"/>
</dbReference>
<dbReference type="NCBIfam" id="NF005685">
    <property type="entry name" value="PRK07483.1"/>
    <property type="match status" value="1"/>
</dbReference>
<evidence type="ECO:0000313" key="4">
    <source>
        <dbReference type="EMBL" id="KAL2797639.1"/>
    </source>
</evidence>
<dbReference type="EMBL" id="JBFTWV010000018">
    <property type="protein sequence ID" value="KAL2797639.1"/>
    <property type="molecule type" value="Genomic_DNA"/>
</dbReference>
<evidence type="ECO:0000256" key="2">
    <source>
        <dbReference type="ARBA" id="ARBA00022898"/>
    </source>
</evidence>
<evidence type="ECO:0000256" key="3">
    <source>
        <dbReference type="RuleBase" id="RU003560"/>
    </source>
</evidence>
<dbReference type="SUPFAM" id="SSF53383">
    <property type="entry name" value="PLP-dependent transferases"/>
    <property type="match status" value="1"/>
</dbReference>
<dbReference type="Pfam" id="PF00202">
    <property type="entry name" value="Aminotran_3"/>
    <property type="match status" value="1"/>
</dbReference>
<evidence type="ECO:0000313" key="5">
    <source>
        <dbReference type="Proteomes" id="UP001610563"/>
    </source>
</evidence>
<name>A0ABR4GGA2_9EURO</name>
<keyword evidence="2 3" id="KW-0663">Pyridoxal phosphate</keyword>
<dbReference type="PANTHER" id="PTHR43094">
    <property type="entry name" value="AMINOTRANSFERASE"/>
    <property type="match status" value="1"/>
</dbReference>
<sequence length="492" mass="53507">MTDKFVARSHILHRSFAERPAKIVAGDGIRLVLEDGKKVIDASCGPSVSCLGHSQPEITDAITNHLKSEIAYVYSGSPYTSGAAEELADTLLAHKPGGLSKAIFVNSGSEATDAALKLAVQYWHEHGQPQRTHFISRKQSYHGNTIGALCVSGHESRREFYKSFMSSNVSFLDPCYAYRMKREGESDEQFAGRLARQFEDEILRVGPDRVAGFVAETVSGTTLGCLPAVPGYWKAIRDICDKYSILLILDEIICGMGKTGTMHAWEQEGIRGPDIQTIGKALGAGFVPLSGVLLHQKIFDALSAGSGKLAHGHTFQAHPLACAAAVATQQIIKRDNLIERTAQMGKKLEALLRKEIGPLPLVGDIRGRGLFWAVEFVMDKGLKTTFPPKIDFCTQVVRHSLESGLNILGNLGHTGEYQVDHILVCPPYIVTESELEEIITLLKAAIVKTSQPFVQIAQANGHTTSCDGVSTPSAIFLWILDLNVASGWLPPH</sequence>
<reference evidence="4 5" key="1">
    <citation type="submission" date="2024-07" db="EMBL/GenBank/DDBJ databases">
        <title>Section-level genome sequencing and comparative genomics of Aspergillus sections Usti and Cavernicolus.</title>
        <authorList>
            <consortium name="Lawrence Berkeley National Laboratory"/>
            <person name="Nybo J.L."/>
            <person name="Vesth T.C."/>
            <person name="Theobald S."/>
            <person name="Frisvad J.C."/>
            <person name="Larsen T.O."/>
            <person name="Kjaerboelling I."/>
            <person name="Rothschild-Mancinelli K."/>
            <person name="Lyhne E.K."/>
            <person name="Kogle M.E."/>
            <person name="Barry K."/>
            <person name="Clum A."/>
            <person name="Na H."/>
            <person name="Ledsgaard L."/>
            <person name="Lin J."/>
            <person name="Lipzen A."/>
            <person name="Kuo A."/>
            <person name="Riley R."/>
            <person name="Mondo S."/>
            <person name="Labutti K."/>
            <person name="Haridas S."/>
            <person name="Pangalinan J."/>
            <person name="Salamov A.A."/>
            <person name="Simmons B.A."/>
            <person name="Magnuson J.K."/>
            <person name="Chen J."/>
            <person name="Drula E."/>
            <person name="Henrissat B."/>
            <person name="Wiebenga A."/>
            <person name="Lubbers R.J."/>
            <person name="Gomes A.C."/>
            <person name="Makela M.R."/>
            <person name="Stajich J."/>
            <person name="Grigoriev I.V."/>
            <person name="Mortensen U.H."/>
            <person name="De Vries R.P."/>
            <person name="Baker S.E."/>
            <person name="Andersen M.R."/>
        </authorList>
    </citation>
    <scope>NUCLEOTIDE SEQUENCE [LARGE SCALE GENOMIC DNA]</scope>
    <source>
        <strain evidence="4 5">CBS 209.92</strain>
    </source>
</reference>
<dbReference type="GO" id="GO:0016740">
    <property type="term" value="F:transferase activity"/>
    <property type="evidence" value="ECO:0007669"/>
    <property type="project" value="UniProtKB-KW"/>
</dbReference>
<dbReference type="PANTHER" id="PTHR43094:SF1">
    <property type="entry name" value="AMINOTRANSFERASE CLASS-III"/>
    <property type="match status" value="1"/>
</dbReference>
<protein>
    <submittedName>
        <fullName evidence="4">Pyridoxal phosphate-dependent transferase</fullName>
    </submittedName>
</protein>
<comment type="caution">
    <text evidence="4">The sequence shown here is derived from an EMBL/GenBank/DDBJ whole genome shotgun (WGS) entry which is preliminary data.</text>
</comment>
<accession>A0ABR4GGA2</accession>
<dbReference type="InterPro" id="IPR015422">
    <property type="entry name" value="PyrdxlP-dep_Trfase_small"/>
</dbReference>
<dbReference type="Proteomes" id="UP001610563">
    <property type="component" value="Unassembled WGS sequence"/>
</dbReference>
<dbReference type="CDD" id="cd00610">
    <property type="entry name" value="OAT_like"/>
    <property type="match status" value="1"/>
</dbReference>
<proteinExistence type="inferred from homology"/>
<keyword evidence="4" id="KW-0808">Transferase</keyword>
<dbReference type="Gene3D" id="3.40.640.10">
    <property type="entry name" value="Type I PLP-dependent aspartate aminotransferase-like (Major domain)"/>
    <property type="match status" value="1"/>
</dbReference>
<gene>
    <name evidence="4" type="ORF">BJX66DRAFT_323329</name>
</gene>
<evidence type="ECO:0000256" key="1">
    <source>
        <dbReference type="ARBA" id="ARBA00008954"/>
    </source>
</evidence>
<comment type="similarity">
    <text evidence="1 3">Belongs to the class-III pyridoxal-phosphate-dependent aminotransferase family.</text>
</comment>
<organism evidence="4 5">
    <name type="scientific">Aspergillus keveii</name>
    <dbReference type="NCBI Taxonomy" id="714993"/>
    <lineage>
        <taxon>Eukaryota</taxon>
        <taxon>Fungi</taxon>
        <taxon>Dikarya</taxon>
        <taxon>Ascomycota</taxon>
        <taxon>Pezizomycotina</taxon>
        <taxon>Eurotiomycetes</taxon>
        <taxon>Eurotiomycetidae</taxon>
        <taxon>Eurotiales</taxon>
        <taxon>Aspergillaceae</taxon>
        <taxon>Aspergillus</taxon>
        <taxon>Aspergillus subgen. Nidulantes</taxon>
    </lineage>
</organism>
<dbReference type="InterPro" id="IPR005814">
    <property type="entry name" value="Aminotrans_3"/>
</dbReference>
<dbReference type="InterPro" id="IPR015421">
    <property type="entry name" value="PyrdxlP-dep_Trfase_major"/>
</dbReference>